<dbReference type="InterPro" id="IPR029044">
    <property type="entry name" value="Nucleotide-diphossugar_trans"/>
</dbReference>
<dbReference type="Proteomes" id="UP001156940">
    <property type="component" value="Unassembled WGS sequence"/>
</dbReference>
<comment type="subcellular location">
    <subcellularLocation>
        <location evidence="1">Cell membrane</location>
    </subcellularLocation>
</comment>
<evidence type="ECO:0000256" key="4">
    <source>
        <dbReference type="ARBA" id="ARBA00022679"/>
    </source>
</evidence>
<proteinExistence type="predicted"/>
<evidence type="ECO:0000313" key="7">
    <source>
        <dbReference type="EMBL" id="MDH5824083.1"/>
    </source>
</evidence>
<reference evidence="7 8" key="1">
    <citation type="submission" date="2023-04" db="EMBL/GenBank/DDBJ databases">
        <title>Luteimonas endophyticus RD2P54.</title>
        <authorList>
            <person name="Sun J.-Q."/>
        </authorList>
    </citation>
    <scope>NUCLEOTIDE SEQUENCE [LARGE SCALE GENOMIC DNA]</scope>
    <source>
        <strain evidence="7 8">RD2P54</strain>
    </source>
</reference>
<evidence type="ECO:0000256" key="5">
    <source>
        <dbReference type="ARBA" id="ARBA00023136"/>
    </source>
</evidence>
<gene>
    <name evidence="7" type="ORF">QFW77_13960</name>
</gene>
<dbReference type="Gene3D" id="3.90.550.10">
    <property type="entry name" value="Spore Coat Polysaccharide Biosynthesis Protein SpsA, Chain A"/>
    <property type="match status" value="1"/>
</dbReference>
<dbReference type="PANTHER" id="PTHR43646:SF2">
    <property type="entry name" value="GLYCOSYLTRANSFERASE 2-LIKE DOMAIN-CONTAINING PROTEIN"/>
    <property type="match status" value="1"/>
</dbReference>
<sequence>MIGAIVPVHDEEAHLDACLAAVRRAAAHPALGGEPVRIVVALDRCSDGSAAIAARHGAHAVVPERGNVGRARGAAAAAAIALGARWIASTDADSVVPPDWLHRQLGFACDAFCGVVEVRDWGGYADGVADAFGRAQLRCDDHPHVHGANLGVRADLYLRCGGFPPLPAHEDVALVDALARQGARIARRATPAVATSARRLARAAGGFAAYLGALERRVCGAAGGPLAAGARS</sequence>
<dbReference type="EMBL" id="JARXRM010000043">
    <property type="protein sequence ID" value="MDH5824083.1"/>
    <property type="molecule type" value="Genomic_DNA"/>
</dbReference>
<name>A0ABT6JD00_9GAMM</name>
<dbReference type="RefSeq" id="WP_280575379.1">
    <property type="nucleotide sequence ID" value="NZ_JARXRM010000043.1"/>
</dbReference>
<comment type="caution">
    <text evidence="7">The sequence shown here is derived from an EMBL/GenBank/DDBJ whole genome shotgun (WGS) entry which is preliminary data.</text>
</comment>
<evidence type="ECO:0000256" key="2">
    <source>
        <dbReference type="ARBA" id="ARBA00022475"/>
    </source>
</evidence>
<dbReference type="InterPro" id="IPR001173">
    <property type="entry name" value="Glyco_trans_2-like"/>
</dbReference>
<dbReference type="GO" id="GO:0016757">
    <property type="term" value="F:glycosyltransferase activity"/>
    <property type="evidence" value="ECO:0007669"/>
    <property type="project" value="UniProtKB-KW"/>
</dbReference>
<keyword evidence="8" id="KW-1185">Reference proteome</keyword>
<dbReference type="EC" id="2.4.-.-" evidence="7"/>
<dbReference type="Pfam" id="PF00535">
    <property type="entry name" value="Glycos_transf_2"/>
    <property type="match status" value="1"/>
</dbReference>
<evidence type="ECO:0000259" key="6">
    <source>
        <dbReference type="Pfam" id="PF00535"/>
    </source>
</evidence>
<evidence type="ECO:0000313" key="8">
    <source>
        <dbReference type="Proteomes" id="UP001156940"/>
    </source>
</evidence>
<keyword evidence="4 7" id="KW-0808">Transferase</keyword>
<organism evidence="7 8">
    <name type="scientific">Luteimonas endophytica</name>
    <dbReference type="NCBI Taxonomy" id="3042023"/>
    <lineage>
        <taxon>Bacteria</taxon>
        <taxon>Pseudomonadati</taxon>
        <taxon>Pseudomonadota</taxon>
        <taxon>Gammaproteobacteria</taxon>
        <taxon>Lysobacterales</taxon>
        <taxon>Lysobacteraceae</taxon>
        <taxon>Luteimonas</taxon>
    </lineage>
</organism>
<keyword evidence="5" id="KW-0472">Membrane</keyword>
<accession>A0ABT6JD00</accession>
<dbReference type="PANTHER" id="PTHR43646">
    <property type="entry name" value="GLYCOSYLTRANSFERASE"/>
    <property type="match status" value="1"/>
</dbReference>
<evidence type="ECO:0000256" key="3">
    <source>
        <dbReference type="ARBA" id="ARBA00022676"/>
    </source>
</evidence>
<dbReference type="SUPFAM" id="SSF53448">
    <property type="entry name" value="Nucleotide-diphospho-sugar transferases"/>
    <property type="match status" value="1"/>
</dbReference>
<protein>
    <submittedName>
        <fullName evidence="7">Glycosyltransferase</fullName>
        <ecNumber evidence="7">2.4.-.-</ecNumber>
    </submittedName>
</protein>
<keyword evidence="2" id="KW-1003">Cell membrane</keyword>
<evidence type="ECO:0000256" key="1">
    <source>
        <dbReference type="ARBA" id="ARBA00004236"/>
    </source>
</evidence>
<feature type="domain" description="Glycosyltransferase 2-like" evidence="6">
    <location>
        <begin position="5"/>
        <end position="130"/>
    </location>
</feature>
<keyword evidence="3 7" id="KW-0328">Glycosyltransferase</keyword>